<comment type="caution">
    <text evidence="3">The sequence shown here is derived from an EMBL/GenBank/DDBJ whole genome shotgun (WGS) entry which is preliminary data.</text>
</comment>
<dbReference type="Proteomes" id="UP001169764">
    <property type="component" value="Unassembled WGS sequence"/>
</dbReference>
<evidence type="ECO:0000259" key="2">
    <source>
        <dbReference type="Pfam" id="PF07589"/>
    </source>
</evidence>
<feature type="domain" description="Ice-binding protein C-terminal" evidence="2">
    <location>
        <begin position="217"/>
        <end position="242"/>
    </location>
</feature>
<dbReference type="EMBL" id="JAUOTP010000002">
    <property type="protein sequence ID" value="MDO6413875.1"/>
    <property type="molecule type" value="Genomic_DNA"/>
</dbReference>
<name>A0ABT8Y6D1_9SPHN</name>
<evidence type="ECO:0000313" key="4">
    <source>
        <dbReference type="Proteomes" id="UP001169764"/>
    </source>
</evidence>
<dbReference type="Pfam" id="PF07589">
    <property type="entry name" value="PEP-CTERM"/>
    <property type="match status" value="1"/>
</dbReference>
<dbReference type="NCBIfam" id="TIGR02595">
    <property type="entry name" value="PEP_CTERM"/>
    <property type="match status" value="1"/>
</dbReference>
<feature type="signal peptide" evidence="1">
    <location>
        <begin position="1"/>
        <end position="21"/>
    </location>
</feature>
<organism evidence="3 4">
    <name type="scientific">Sphingomonas natans</name>
    <dbReference type="NCBI Taxonomy" id="3063330"/>
    <lineage>
        <taxon>Bacteria</taxon>
        <taxon>Pseudomonadati</taxon>
        <taxon>Pseudomonadota</taxon>
        <taxon>Alphaproteobacteria</taxon>
        <taxon>Sphingomonadales</taxon>
        <taxon>Sphingomonadaceae</taxon>
        <taxon>Sphingomonas</taxon>
    </lineage>
</organism>
<feature type="chain" id="PRO_5046784214" evidence="1">
    <location>
        <begin position="22"/>
        <end position="251"/>
    </location>
</feature>
<dbReference type="InterPro" id="IPR013424">
    <property type="entry name" value="Ice-binding_C"/>
</dbReference>
<proteinExistence type="predicted"/>
<evidence type="ECO:0000313" key="3">
    <source>
        <dbReference type="EMBL" id="MDO6413875.1"/>
    </source>
</evidence>
<dbReference type="NCBIfam" id="NF035944">
    <property type="entry name" value="PEPxxWA-CTERM"/>
    <property type="match status" value="1"/>
</dbReference>
<dbReference type="RefSeq" id="WP_303540619.1">
    <property type="nucleotide sequence ID" value="NZ_JAUOTP010000002.1"/>
</dbReference>
<sequence length="251" mass="25809">MRLSLPLLCATALFFTGSAQATLIVSGDSNIFSSIADNPANLQFLKNIAGSSPILVQNSSWTDIGYVGAQTAGYWNMIGYSAASIGTFAEVTDADLAGKSLYLAFAPYNAFTTAEIGAMSRYLARGGTILITGENGSLSTLNNYVNDALAALGSGMRLSNTVSEGGYRTADIVTANAITAGTAGLEYAGPSKVTGGTGLYASRVDGGVIMAFEDSAAVPEPATWGMMVAGFGLIGHGLRRRRATAMGRARG</sequence>
<gene>
    <name evidence="3" type="ORF">Q4F19_05735</name>
</gene>
<reference evidence="3" key="1">
    <citation type="submission" date="2023-07" db="EMBL/GenBank/DDBJ databases">
        <authorList>
            <person name="Kim M."/>
        </authorList>
    </citation>
    <scope>NUCLEOTIDE SEQUENCE</scope>
    <source>
        <strain evidence="3">BIUV-7</strain>
    </source>
</reference>
<evidence type="ECO:0000256" key="1">
    <source>
        <dbReference type="SAM" id="SignalP"/>
    </source>
</evidence>
<protein>
    <submittedName>
        <fullName evidence="3">PEPxxWA-CTERM sorting domain-containing protein</fullName>
    </submittedName>
</protein>
<keyword evidence="4" id="KW-1185">Reference proteome</keyword>
<accession>A0ABT8Y6D1</accession>
<keyword evidence="1" id="KW-0732">Signal</keyword>